<keyword evidence="5 12" id="KW-0378">Hydrolase</keyword>
<feature type="active site" description="Proton acceptor for HNH nuclease domain" evidence="12">
    <location>
        <position position="811"/>
    </location>
</feature>
<evidence type="ECO:0000256" key="7">
    <source>
        <dbReference type="ARBA" id="ARBA00022884"/>
    </source>
</evidence>
<dbReference type="InterPro" id="IPR033114">
    <property type="entry name" value="HNH_CAS9"/>
</dbReference>
<feature type="region of interest" description="Disordered" evidence="13">
    <location>
        <begin position="154"/>
        <end position="174"/>
    </location>
</feature>
<dbReference type="EMBL" id="JBHULV010000028">
    <property type="protein sequence ID" value="MFD2731961.1"/>
    <property type="molecule type" value="Genomic_DNA"/>
</dbReference>
<evidence type="ECO:0000256" key="13">
    <source>
        <dbReference type="SAM" id="MobiDB-lite"/>
    </source>
</evidence>
<keyword evidence="3" id="KW-0479">Metal-binding</keyword>
<accession>A0ABW5TV18</accession>
<keyword evidence="2 12" id="KW-0540">Nuclease</keyword>
<dbReference type="InterPro" id="IPR041383">
    <property type="entry name" value="RuvC_III"/>
</dbReference>
<organism evidence="15 16">
    <name type="scientific">Pedobacter alpinus</name>
    <dbReference type="NCBI Taxonomy" id="1590643"/>
    <lineage>
        <taxon>Bacteria</taxon>
        <taxon>Pseudomonadati</taxon>
        <taxon>Bacteroidota</taxon>
        <taxon>Sphingobacteriia</taxon>
        <taxon>Sphingobacteriales</taxon>
        <taxon>Sphingobacteriaceae</taxon>
        <taxon>Pedobacter</taxon>
    </lineage>
</organism>
<dbReference type="Proteomes" id="UP001597546">
    <property type="component" value="Unassembled WGS sequence"/>
</dbReference>
<dbReference type="Gene3D" id="1.10.30.50">
    <property type="match status" value="1"/>
</dbReference>
<keyword evidence="8 12" id="KW-0051">Antiviral defense</keyword>
<protein>
    <recommendedName>
        <fullName evidence="12">CRISPR-associated endonuclease Cas9</fullName>
        <ecNumber evidence="12">3.1.-.-</ecNumber>
    </recommendedName>
</protein>
<gene>
    <name evidence="12 15" type="primary">cas9</name>
    <name evidence="15" type="synonym">csn1</name>
    <name evidence="15" type="ORF">ACFSSE_09610</name>
</gene>
<evidence type="ECO:0000256" key="10">
    <source>
        <dbReference type="ARBA" id="ARBA00023211"/>
    </source>
</evidence>
<reference evidence="16" key="1">
    <citation type="journal article" date="2019" name="Int. J. Syst. Evol. Microbiol.">
        <title>The Global Catalogue of Microorganisms (GCM) 10K type strain sequencing project: providing services to taxonomists for standard genome sequencing and annotation.</title>
        <authorList>
            <consortium name="The Broad Institute Genomics Platform"/>
            <consortium name="The Broad Institute Genome Sequencing Center for Infectious Disease"/>
            <person name="Wu L."/>
            <person name="Ma J."/>
        </authorList>
    </citation>
    <scope>NUCLEOTIDE SEQUENCE [LARGE SCALE GENOMIC DNA]</scope>
    <source>
        <strain evidence="16">KCTC 42456</strain>
    </source>
</reference>
<evidence type="ECO:0000256" key="4">
    <source>
        <dbReference type="ARBA" id="ARBA00022759"/>
    </source>
</evidence>
<comment type="caution">
    <text evidence="15">The sequence shown here is derived from an EMBL/GenBank/DDBJ whole genome shotgun (WGS) entry which is preliminary data.</text>
</comment>
<evidence type="ECO:0000313" key="15">
    <source>
        <dbReference type="EMBL" id="MFD2731961.1"/>
    </source>
</evidence>
<dbReference type="Pfam" id="PF13395">
    <property type="entry name" value="HNH_4"/>
    <property type="match status" value="1"/>
</dbReference>
<keyword evidence="4 12" id="KW-0255">Endonuclease</keyword>
<evidence type="ECO:0000256" key="1">
    <source>
        <dbReference type="ARBA" id="ARBA00001946"/>
    </source>
</evidence>
<evidence type="ECO:0000313" key="16">
    <source>
        <dbReference type="Proteomes" id="UP001597546"/>
    </source>
</evidence>
<dbReference type="InterPro" id="IPR003615">
    <property type="entry name" value="HNH_nuc"/>
</dbReference>
<dbReference type="HAMAP" id="MF_01480">
    <property type="entry name" value="Cas9"/>
    <property type="match status" value="1"/>
</dbReference>
<feature type="compositionally biased region" description="Basic and acidic residues" evidence="13">
    <location>
        <begin position="158"/>
        <end position="174"/>
    </location>
</feature>
<keyword evidence="9 12" id="KW-0238">DNA-binding</keyword>
<dbReference type="InterPro" id="IPR036397">
    <property type="entry name" value="RNaseH_sf"/>
</dbReference>
<comment type="domain">
    <text evidence="12">Has 2 endonuclease domains. The discontinuous RuvC-like domain cleaves the target DNA noncomplementary to crRNA while the HNH nuclease domain cleaves the target DNA complementary to crRNA.</text>
</comment>
<comment type="function">
    <text evidence="12">CRISPR (clustered regularly interspaced short palindromic repeat) is an adaptive immune system that provides protection against mobile genetic elements (viruses, transposable elements and conjugative plasmids). CRISPR clusters contain spacers, sequences complementary to antecedent mobile elements, and target invading nucleic acids. CRISPR clusters are transcribed and processed into CRISPR RNA (crRNA). In type II CRISPR systems correct processing of pre-crRNA requires a trans-encoded small RNA (tracrRNA), endogenous ribonuclease 3 (rnc) and this protein. The tracrRNA serves as a guide for ribonuclease 3-aided processing of pre-crRNA. Subsequently Cas9/crRNA/tracrRNA endonucleolytically cleaves linear or circular dsDNA target complementary to the spacer; Cas9 is inactive in the absence of the 2 guide RNAs (gRNA). Cas9 recognizes the protospacer adjacent motif (PAM) in the CRISPR repeat sequences to help distinguish self versus nonself, as targets within the bacterial CRISPR locus do not have PAMs. PAM recognition is also required for catalytic activity.</text>
</comment>
<dbReference type="RefSeq" id="WP_379043747.1">
    <property type="nucleotide sequence ID" value="NZ_JBHSKW010000032.1"/>
</dbReference>
<feature type="active site" description="For RuvC-like nuclease domain" evidence="12">
    <location>
        <position position="8"/>
    </location>
</feature>
<dbReference type="InterPro" id="IPR028629">
    <property type="entry name" value="Cas9"/>
</dbReference>
<evidence type="ECO:0000256" key="9">
    <source>
        <dbReference type="ARBA" id="ARBA00023125"/>
    </source>
</evidence>
<dbReference type="Gene3D" id="3.30.420.10">
    <property type="entry name" value="Ribonuclease H-like superfamily/Ribonuclease H"/>
    <property type="match status" value="3"/>
</dbReference>
<evidence type="ECO:0000259" key="14">
    <source>
        <dbReference type="PROSITE" id="PS51749"/>
    </source>
</evidence>
<keyword evidence="10" id="KW-0464">Manganese</keyword>
<dbReference type="EC" id="3.1.-.-" evidence="12"/>
<proteinExistence type="inferred from homology"/>
<evidence type="ECO:0000256" key="11">
    <source>
        <dbReference type="ARBA" id="ARBA00046380"/>
    </source>
</evidence>
<evidence type="ECO:0000256" key="3">
    <source>
        <dbReference type="ARBA" id="ARBA00022723"/>
    </source>
</evidence>
<dbReference type="PROSITE" id="PS51749">
    <property type="entry name" value="HNH_CAS9"/>
    <property type="match status" value="1"/>
</dbReference>
<evidence type="ECO:0000256" key="2">
    <source>
        <dbReference type="ARBA" id="ARBA00022722"/>
    </source>
</evidence>
<dbReference type="Pfam" id="PF18541">
    <property type="entry name" value="RuvC_III"/>
    <property type="match status" value="1"/>
</dbReference>
<feature type="domain" description="HNH Cas9-type" evidence="14">
    <location>
        <begin position="726"/>
        <end position="891"/>
    </location>
</feature>
<dbReference type="GO" id="GO:0004519">
    <property type="term" value="F:endonuclease activity"/>
    <property type="evidence" value="ECO:0007669"/>
    <property type="project" value="UniProtKB-KW"/>
</dbReference>
<keyword evidence="7 12" id="KW-0694">RNA-binding</keyword>
<evidence type="ECO:0000256" key="6">
    <source>
        <dbReference type="ARBA" id="ARBA00022842"/>
    </source>
</evidence>
<name>A0ABW5TV18_9SPHI</name>
<evidence type="ECO:0000256" key="8">
    <source>
        <dbReference type="ARBA" id="ARBA00023118"/>
    </source>
</evidence>
<sequence>MKTILGLDLGTNSIGWALVNINDKKILGMGSRIIPMGTDKQDYEKGVGITKNASRREKRNIRKLNKRYKLRRNKLLFVLNELGMLPEQFQFKNGLPEANKIQTLELLPIKKGTMQLDSLQHYQLKANAISNLIGLKEFGKILYNFNQLRGYAGGNNEDESKKKGKEEDDGEENCKKKSYEVIKEKVLIKSVEKSEDTFKGGKNKSETFFKYNITIVLNGIEIECWTKLQNLEEKKDKEEELEIRIKRPKKGDSTYELALPQRTNWRKQMESFEERIKDSGNSVSQEVLKILKENKWTKVRNRVVLRHRYEAEFDSIWERQAIENEFLNNCPKEKLEKIANYLFPGNSETQTKLRKESIDGGLKYIIKEQIIYYQRPLKSQTDLINKCQFEKDESVLANSHPLFQEFRCWDQINRMYITSKQEVYNEKKKKNVFQYTNRFLTQEEKQEIYSRLQVQKQLGYGEVRKIIQLEDEKGEFLNGLNSKAKLKGCDTLISIKKVLGENFVINNDIIISLWNTIFENANNGNEYDPKSVKVSSIKEVLKPLMNDLLATELALKFAQNVKFPRKYASLSEKAILNILPLMQLYPTEISESLKAKFHLIETGEVSEEFPFENLEDYVVNFIQSNYNALQTGGLMYSLAASLVYGKHTKAAINKEITNYHDINYVNRNLRNSIVEQISNETMQVVKAIWKEYNFNPEELEIRIELARDLKNSAVEREKIYKGQINNQKINETIKKRLIELKQDPTQGNIELYKIWSRQNKEEYPKQSKEPTLEEIQKLRLWEEQKCISPYTLKPIPLSKLFSLDRLYDIDHIVPKSRYFDDSVSNKVVCETNINEEKSNRTAWEYISQQNSAFDICTIENYLSHIESIFYGKKKKNLLLEKIPTNPVERQIKDTQYISVAVKNELAKIVGSDNVKTSTGEVTSFLRSRWGLKKLFMELTESRFKQMELWDLNKETGMPNTEWINKYYDKEKQKHIYEIKNWSKRFDHRHHSIDALVVALTNQSHIQRLNNLNKYLQDELTKRKDEFNIQIKEDESIIEAFFNMEKTRREEIQKKIESSRYFEKPFDDIVIQAKEQLEKMIISHKPKDKLGIKVDEETGKKQLKIRASLHQETYYGKSLDPKTNKVRDTKTIGLSSLGAKDIPQILDEVLKNEIDNHRKKYESIKEAFTGEGMIAFNENRFQTKKPTELKPPVFKVKVWYTTKETATSTLQRLYENNIKKGVITGDNYLFLIMEKNRKRVFDIATLFDSADIAKESLKENDTNYRNKIAEYYRLKHKEKPDKVLFTLQQNDLVYLPEIEDPILNFTTDEFKEWIYLNENKTKFSKRIYKVVKFTGKDCFFIPHNYSMPISIPKDLTEEQRKNLKELYKDKSIPKQELNYKEFGSFDSSTKTEVNENFVKEIILKKEFAGQKNLKIQDSCIKIQTDWLGNIKLISRE</sequence>
<comment type="similarity">
    <text evidence="12">Belongs to the CRISPR-associated Cas9 family.</text>
</comment>
<dbReference type="NCBIfam" id="TIGR01865">
    <property type="entry name" value="cas_Csn1"/>
    <property type="match status" value="1"/>
</dbReference>
<evidence type="ECO:0000256" key="12">
    <source>
        <dbReference type="HAMAP-Rule" id="MF_01480"/>
    </source>
</evidence>
<keyword evidence="16" id="KW-1185">Reference proteome</keyword>
<comment type="subunit">
    <text evidence="11 12">Monomer. Binds crRNA and tracrRNA.</text>
</comment>
<keyword evidence="6" id="KW-0460">Magnesium</keyword>
<evidence type="ECO:0000256" key="5">
    <source>
        <dbReference type="ARBA" id="ARBA00022801"/>
    </source>
</evidence>
<comment type="cofactor">
    <cofactor evidence="1">
        <name>Mg(2+)</name>
        <dbReference type="ChEBI" id="CHEBI:18420"/>
    </cofactor>
</comment>
<comment type="caution">
    <text evidence="12">Lacks conserved residue(s) required for the propagation of feature annotation.</text>
</comment>